<comment type="caution">
    <text evidence="1">The sequence shown here is derived from an EMBL/GenBank/DDBJ whole genome shotgun (WGS) entry which is preliminary data.</text>
</comment>
<dbReference type="EMBL" id="JASCZI010092235">
    <property type="protein sequence ID" value="MED6152081.1"/>
    <property type="molecule type" value="Genomic_DNA"/>
</dbReference>
<organism evidence="1 2">
    <name type="scientific">Stylosanthes scabra</name>
    <dbReference type="NCBI Taxonomy" id="79078"/>
    <lineage>
        <taxon>Eukaryota</taxon>
        <taxon>Viridiplantae</taxon>
        <taxon>Streptophyta</taxon>
        <taxon>Embryophyta</taxon>
        <taxon>Tracheophyta</taxon>
        <taxon>Spermatophyta</taxon>
        <taxon>Magnoliopsida</taxon>
        <taxon>eudicotyledons</taxon>
        <taxon>Gunneridae</taxon>
        <taxon>Pentapetalae</taxon>
        <taxon>rosids</taxon>
        <taxon>fabids</taxon>
        <taxon>Fabales</taxon>
        <taxon>Fabaceae</taxon>
        <taxon>Papilionoideae</taxon>
        <taxon>50 kb inversion clade</taxon>
        <taxon>dalbergioids sensu lato</taxon>
        <taxon>Dalbergieae</taxon>
        <taxon>Pterocarpus clade</taxon>
        <taxon>Stylosanthes</taxon>
    </lineage>
</organism>
<name>A0ABU6TVY6_9FABA</name>
<protein>
    <submittedName>
        <fullName evidence="1">Uncharacterized protein</fullName>
    </submittedName>
</protein>
<sequence length="158" mass="18178">MKRHLAKIKGDVKKCPKAPYDVERQMEALVTQAQKGTNKRKINFAEEGEDKVEDAIDEAITKEKEKRKQKVQFDPIDYESISMVDFWVMEEVVEKDLDLPSDFDIDLHQSGDGGTSTFHVTSLDYSSQDGRLSNDGEMILMRQISNMYLQILMIDDKL</sequence>
<gene>
    <name evidence="1" type="ORF">PIB30_088587</name>
</gene>
<proteinExistence type="predicted"/>
<keyword evidence="2" id="KW-1185">Reference proteome</keyword>
<dbReference type="Proteomes" id="UP001341840">
    <property type="component" value="Unassembled WGS sequence"/>
</dbReference>
<accession>A0ABU6TVY6</accession>
<evidence type="ECO:0000313" key="1">
    <source>
        <dbReference type="EMBL" id="MED6152081.1"/>
    </source>
</evidence>
<reference evidence="1 2" key="1">
    <citation type="journal article" date="2023" name="Plants (Basel)">
        <title>Bridging the Gap: Combining Genomics and Transcriptomics Approaches to Understand Stylosanthes scabra, an Orphan Legume from the Brazilian Caatinga.</title>
        <authorList>
            <person name="Ferreira-Neto J.R.C."/>
            <person name="da Silva M.D."/>
            <person name="Binneck E."/>
            <person name="de Melo N.F."/>
            <person name="da Silva R.H."/>
            <person name="de Melo A.L.T.M."/>
            <person name="Pandolfi V."/>
            <person name="Bustamante F.O."/>
            <person name="Brasileiro-Vidal A.C."/>
            <person name="Benko-Iseppon A.M."/>
        </authorList>
    </citation>
    <scope>NUCLEOTIDE SEQUENCE [LARGE SCALE GENOMIC DNA]</scope>
    <source>
        <tissue evidence="1">Leaves</tissue>
    </source>
</reference>
<evidence type="ECO:0000313" key="2">
    <source>
        <dbReference type="Proteomes" id="UP001341840"/>
    </source>
</evidence>